<dbReference type="AlphaFoldDB" id="A0A7Z9DJ37"/>
<proteinExistence type="predicted"/>
<name>A0A7Z9DJ37_ENTHR</name>
<reference evidence="1 2" key="1">
    <citation type="submission" date="2019-05" db="EMBL/GenBank/DDBJ databases">
        <authorList>
            <consortium name="Pathogen Informatics"/>
        </authorList>
    </citation>
    <scope>NUCLEOTIDE SEQUENCE [LARGE SCALE GENOMIC DNA]</scope>
    <source>
        <strain evidence="1 2">NCTC12204</strain>
    </source>
</reference>
<protein>
    <submittedName>
        <fullName evidence="1">Uncharacterized protein</fullName>
    </submittedName>
</protein>
<dbReference type="EMBL" id="CABEEP010000002">
    <property type="protein sequence ID" value="VTQ73883.1"/>
    <property type="molecule type" value="Genomic_DNA"/>
</dbReference>
<gene>
    <name evidence="1" type="ORF">NCTC12204_02772</name>
</gene>
<evidence type="ECO:0000313" key="1">
    <source>
        <dbReference type="EMBL" id="VTQ73883.1"/>
    </source>
</evidence>
<comment type="caution">
    <text evidence="1">The sequence shown here is derived from an EMBL/GenBank/DDBJ whole genome shotgun (WGS) entry which is preliminary data.</text>
</comment>
<evidence type="ECO:0000313" key="2">
    <source>
        <dbReference type="Proteomes" id="UP000352698"/>
    </source>
</evidence>
<organism evidence="1 2">
    <name type="scientific">Enterococcus hirae</name>
    <dbReference type="NCBI Taxonomy" id="1354"/>
    <lineage>
        <taxon>Bacteria</taxon>
        <taxon>Bacillati</taxon>
        <taxon>Bacillota</taxon>
        <taxon>Bacilli</taxon>
        <taxon>Lactobacillales</taxon>
        <taxon>Enterococcaceae</taxon>
        <taxon>Enterococcus</taxon>
    </lineage>
</organism>
<dbReference type="RefSeq" id="WP_010738091.1">
    <property type="nucleotide sequence ID" value="NZ_CABEEP010000002.1"/>
</dbReference>
<dbReference type="Proteomes" id="UP000352698">
    <property type="component" value="Unassembled WGS sequence"/>
</dbReference>
<sequence length="180" mass="20913">MKITEFLEVFKTFSNIYNRIPEIEQNIVVDNDYYGGMGGGSIVPKTNLVELDVNNYRELYVFNTLDFEIPMKQMKNIDIHILPNESCQIDYSIEYFYKGKKIKKCDKCFESAVVKVPQFKLNPANSIQFQGYVFNVLAKDNIRKYKKGNIVHIDKQISSNLEDIKKAFEIKTIGTVPNFK</sequence>
<accession>A0A7Z9DJ37</accession>